<accession>A0A2S7SXA1</accession>
<sequence>MTGMKHKITDRMVFTGTCLGYGLFLLYVACSFLPVEALHNRYVNRRVASTLYVPRWDLYTASPQTTISKLYRVDGNKITEVDMRPFVPDFMFGLDRRPKVLAQEVSVIVDDKRLLSTMHPYLILAPEDGYIQQFIGADTLVYTPVSKPQITLLKGKYIIAMYDAASWDMRKDSRRKITPMYIVAVNIAAP</sequence>
<organism evidence="2 3">
    <name type="scientific">Flavipsychrobacter stenotrophus</name>
    <dbReference type="NCBI Taxonomy" id="2077091"/>
    <lineage>
        <taxon>Bacteria</taxon>
        <taxon>Pseudomonadati</taxon>
        <taxon>Bacteroidota</taxon>
        <taxon>Chitinophagia</taxon>
        <taxon>Chitinophagales</taxon>
        <taxon>Chitinophagaceae</taxon>
        <taxon>Flavipsychrobacter</taxon>
    </lineage>
</organism>
<keyword evidence="1" id="KW-0472">Membrane</keyword>
<reference evidence="2 3" key="1">
    <citation type="submission" date="2018-01" db="EMBL/GenBank/DDBJ databases">
        <title>A novel member of the phylum Bacteroidetes isolated from glacier ice.</title>
        <authorList>
            <person name="Liu Q."/>
            <person name="Xin Y.-H."/>
        </authorList>
    </citation>
    <scope>NUCLEOTIDE SEQUENCE [LARGE SCALE GENOMIC DNA]</scope>
    <source>
        <strain evidence="2 3">RB1R16</strain>
    </source>
</reference>
<protein>
    <submittedName>
        <fullName evidence="2">Uncharacterized protein</fullName>
    </submittedName>
</protein>
<dbReference type="Proteomes" id="UP000239872">
    <property type="component" value="Unassembled WGS sequence"/>
</dbReference>
<keyword evidence="1" id="KW-0812">Transmembrane</keyword>
<feature type="transmembrane region" description="Helical" evidence="1">
    <location>
        <begin position="12"/>
        <end position="35"/>
    </location>
</feature>
<name>A0A2S7SXA1_9BACT</name>
<proteinExistence type="predicted"/>
<keyword evidence="1" id="KW-1133">Transmembrane helix</keyword>
<evidence type="ECO:0000313" key="3">
    <source>
        <dbReference type="Proteomes" id="UP000239872"/>
    </source>
</evidence>
<gene>
    <name evidence="2" type="ORF">CJD36_006065</name>
</gene>
<keyword evidence="3" id="KW-1185">Reference proteome</keyword>
<comment type="caution">
    <text evidence="2">The sequence shown here is derived from an EMBL/GenBank/DDBJ whole genome shotgun (WGS) entry which is preliminary data.</text>
</comment>
<evidence type="ECO:0000256" key="1">
    <source>
        <dbReference type="SAM" id="Phobius"/>
    </source>
</evidence>
<evidence type="ECO:0000313" key="2">
    <source>
        <dbReference type="EMBL" id="PQJ11364.1"/>
    </source>
</evidence>
<dbReference type="AlphaFoldDB" id="A0A2S7SXA1"/>
<dbReference type="EMBL" id="PPSL01000002">
    <property type="protein sequence ID" value="PQJ11364.1"/>
    <property type="molecule type" value="Genomic_DNA"/>
</dbReference>